<feature type="domain" description="ABC transmembrane type-1" evidence="11">
    <location>
        <begin position="604"/>
        <end position="760"/>
    </location>
</feature>
<feature type="transmembrane region" description="Helical" evidence="9">
    <location>
        <begin position="744"/>
        <end position="760"/>
    </location>
</feature>
<evidence type="ECO:0000313" key="13">
    <source>
        <dbReference type="Proteomes" id="UP001217089"/>
    </source>
</evidence>
<dbReference type="InterPro" id="IPR027417">
    <property type="entry name" value="P-loop_NTPase"/>
</dbReference>
<dbReference type="Pfam" id="PF00005">
    <property type="entry name" value="ABC_tran"/>
    <property type="match status" value="1"/>
</dbReference>
<evidence type="ECO:0000313" key="12">
    <source>
        <dbReference type="EMBL" id="KAJ8311733.1"/>
    </source>
</evidence>
<evidence type="ECO:0000256" key="8">
    <source>
        <dbReference type="ARBA" id="ARBA00023136"/>
    </source>
</evidence>
<keyword evidence="2" id="KW-0813">Transport</keyword>
<evidence type="ECO:0000256" key="1">
    <source>
        <dbReference type="ARBA" id="ARBA00004128"/>
    </source>
</evidence>
<evidence type="ECO:0000256" key="6">
    <source>
        <dbReference type="ARBA" id="ARBA00022840"/>
    </source>
</evidence>
<evidence type="ECO:0000259" key="11">
    <source>
        <dbReference type="PROSITE" id="PS50929"/>
    </source>
</evidence>
<sequence length="762" mass="86204">MNRIGLIDYIENGKTRGDPSWHGYALAFAMPLLGEVDSLFYTNSMHVLMSLGLQVKSALIGAIYEKSLTMSNKAKKNYTIGEIVNLMSVDCLRIQDAFMFSYNIMLFPVAMVVGIFELWAVMDTSTLASIIVIIIIGLINAVFGKLQEYYQQRALFLKGKRIKLLNEVLNGIKMYAWETVFTDKIIKIRIGEMRLLSRIAVVTAFSILFSIHSPFLMHYFLILAYILTSAQFFDPQKAFVTLSLVNILRYPLTVLPFVITGVIQAYVSIGRIQDYLWKEDLDTDNTVFVESSEYAVKVNNASFTWDPESPIITLKDINLRIPDGQLIAVVGQVGAGKSSLISAILGEMEKIRGRVEIKGSIAYVPQEAWIQNLTVRDNILYGKPYIEKKYQKVLDACALTADLKILSGGDMTEIGEKGINISGGQKQRVSLARAVYNNADIYLLDDPLSAVDSHVGKHLFKNVIGPDGMLRKKTRILVTHGVHWIPKSDYVVVMENGKISESGTYQELLLRKGSFAEFVKTYLLEDDDTSDESDPEIKEMKETMLEQVEQITSDGMSDTERFHRESVSTQRRKRYSFIFLLVFKHIKFSVICAYVKAMGVLATLISLLFMTGFQGLNVYGNFWLTFWTEDEILRNPSFRNTTEFYDTNTYYLVVWSICLTLFALIALLRIVQASGSLHSSMLNCIIRSPMSFFDTTPVGRMMNRFSSDIDILDDRMPRVFRLWAAMFFTLIGILVVISVSTPEFLIAIIPVGILYVIILVQP</sequence>
<dbReference type="InterPro" id="IPR011527">
    <property type="entry name" value="ABC1_TM_dom"/>
</dbReference>
<dbReference type="Pfam" id="PF00664">
    <property type="entry name" value="ABC_membrane"/>
    <property type="match status" value="2"/>
</dbReference>
<dbReference type="CDD" id="cd18595">
    <property type="entry name" value="ABC_6TM_MRP1_2_3_6_D1_like"/>
    <property type="match status" value="1"/>
</dbReference>
<feature type="domain" description="ABC transporter" evidence="10">
    <location>
        <begin position="296"/>
        <end position="521"/>
    </location>
</feature>
<dbReference type="CDD" id="cd03250">
    <property type="entry name" value="ABCC_MRP_domain1"/>
    <property type="match status" value="1"/>
</dbReference>
<dbReference type="SMART" id="SM00382">
    <property type="entry name" value="AAA"/>
    <property type="match status" value="1"/>
</dbReference>
<evidence type="ECO:0000256" key="4">
    <source>
        <dbReference type="ARBA" id="ARBA00022737"/>
    </source>
</evidence>
<dbReference type="SUPFAM" id="SSF90123">
    <property type="entry name" value="ABC transporter transmembrane region"/>
    <property type="match status" value="2"/>
</dbReference>
<dbReference type="PROSITE" id="PS50929">
    <property type="entry name" value="ABC_TM1F"/>
    <property type="match status" value="2"/>
</dbReference>
<proteinExistence type="predicted"/>
<comment type="caution">
    <text evidence="12">The sequence shown here is derived from an EMBL/GenBank/DDBJ whole genome shotgun (WGS) entry which is preliminary data.</text>
</comment>
<dbReference type="PROSITE" id="PS00211">
    <property type="entry name" value="ABC_TRANSPORTER_1"/>
    <property type="match status" value="1"/>
</dbReference>
<keyword evidence="13" id="KW-1185">Reference proteome</keyword>
<evidence type="ECO:0000256" key="2">
    <source>
        <dbReference type="ARBA" id="ARBA00022448"/>
    </source>
</evidence>
<protein>
    <submittedName>
        <fullName evidence="12">Uncharacterized protein</fullName>
    </submittedName>
</protein>
<dbReference type="InterPro" id="IPR050173">
    <property type="entry name" value="ABC_transporter_C-like"/>
</dbReference>
<evidence type="ECO:0000259" key="10">
    <source>
        <dbReference type="PROSITE" id="PS50893"/>
    </source>
</evidence>
<reference evidence="12 13" key="1">
    <citation type="submission" date="2022-12" db="EMBL/GenBank/DDBJ databases">
        <title>Chromosome-level genome of Tegillarca granosa.</title>
        <authorList>
            <person name="Kim J."/>
        </authorList>
    </citation>
    <scope>NUCLEOTIDE SEQUENCE [LARGE SCALE GENOMIC DNA]</scope>
    <source>
        <strain evidence="12">Teg-2019</strain>
        <tissue evidence="12">Adductor muscle</tissue>
    </source>
</reference>
<dbReference type="InterPro" id="IPR036640">
    <property type="entry name" value="ABC1_TM_sf"/>
</dbReference>
<dbReference type="InterPro" id="IPR003439">
    <property type="entry name" value="ABC_transporter-like_ATP-bd"/>
</dbReference>
<feature type="transmembrane region" description="Helical" evidence="9">
    <location>
        <begin position="97"/>
        <end position="120"/>
    </location>
</feature>
<evidence type="ECO:0000256" key="5">
    <source>
        <dbReference type="ARBA" id="ARBA00022741"/>
    </source>
</evidence>
<evidence type="ECO:0000256" key="7">
    <source>
        <dbReference type="ARBA" id="ARBA00022989"/>
    </source>
</evidence>
<feature type="transmembrane region" description="Helical" evidence="9">
    <location>
        <begin position="199"/>
        <end position="227"/>
    </location>
</feature>
<gene>
    <name evidence="12" type="ORF">KUTeg_011088</name>
</gene>
<evidence type="ECO:0000256" key="9">
    <source>
        <dbReference type="SAM" id="Phobius"/>
    </source>
</evidence>
<feature type="domain" description="ABC transmembrane type-1" evidence="11">
    <location>
        <begin position="6"/>
        <end position="264"/>
    </location>
</feature>
<dbReference type="SUPFAM" id="SSF52540">
    <property type="entry name" value="P-loop containing nucleoside triphosphate hydrolases"/>
    <property type="match status" value="1"/>
</dbReference>
<feature type="transmembrane region" description="Helical" evidence="9">
    <location>
        <begin position="577"/>
        <end position="610"/>
    </location>
</feature>
<dbReference type="InterPro" id="IPR017871">
    <property type="entry name" value="ABC_transporter-like_CS"/>
</dbReference>
<feature type="transmembrane region" description="Helical" evidence="9">
    <location>
        <begin position="650"/>
        <end position="671"/>
    </location>
</feature>
<keyword evidence="4" id="KW-0677">Repeat</keyword>
<evidence type="ECO:0000256" key="3">
    <source>
        <dbReference type="ARBA" id="ARBA00022692"/>
    </source>
</evidence>
<dbReference type="PROSITE" id="PS50893">
    <property type="entry name" value="ABC_TRANSPORTER_2"/>
    <property type="match status" value="1"/>
</dbReference>
<comment type="subcellular location">
    <subcellularLocation>
        <location evidence="1">Vacuole membrane</location>
        <topology evidence="1">Multi-pass membrane protein</topology>
    </subcellularLocation>
</comment>
<name>A0ABQ9F2W3_TEGGR</name>
<feature type="transmembrane region" description="Helical" evidence="9">
    <location>
        <begin position="719"/>
        <end position="738"/>
    </location>
</feature>
<dbReference type="Gene3D" id="3.40.50.300">
    <property type="entry name" value="P-loop containing nucleotide triphosphate hydrolases"/>
    <property type="match status" value="1"/>
</dbReference>
<keyword evidence="3 9" id="KW-0812">Transmembrane</keyword>
<keyword evidence="8 9" id="KW-0472">Membrane</keyword>
<keyword evidence="7 9" id="KW-1133">Transmembrane helix</keyword>
<keyword evidence="5" id="KW-0547">Nucleotide-binding</keyword>
<accession>A0ABQ9F2W3</accession>
<dbReference type="PANTHER" id="PTHR24223:SF443">
    <property type="entry name" value="MULTIDRUG-RESISTANCE LIKE PROTEIN 1, ISOFORM I"/>
    <property type="match status" value="1"/>
</dbReference>
<organism evidence="12 13">
    <name type="scientific">Tegillarca granosa</name>
    <name type="common">Malaysian cockle</name>
    <name type="synonym">Anadara granosa</name>
    <dbReference type="NCBI Taxonomy" id="220873"/>
    <lineage>
        <taxon>Eukaryota</taxon>
        <taxon>Metazoa</taxon>
        <taxon>Spiralia</taxon>
        <taxon>Lophotrochozoa</taxon>
        <taxon>Mollusca</taxon>
        <taxon>Bivalvia</taxon>
        <taxon>Autobranchia</taxon>
        <taxon>Pteriomorphia</taxon>
        <taxon>Arcoida</taxon>
        <taxon>Arcoidea</taxon>
        <taxon>Arcidae</taxon>
        <taxon>Tegillarca</taxon>
    </lineage>
</organism>
<feature type="transmembrane region" description="Helical" evidence="9">
    <location>
        <begin position="247"/>
        <end position="269"/>
    </location>
</feature>
<keyword evidence="6" id="KW-0067">ATP-binding</keyword>
<dbReference type="EMBL" id="JARBDR010000496">
    <property type="protein sequence ID" value="KAJ8311733.1"/>
    <property type="molecule type" value="Genomic_DNA"/>
</dbReference>
<dbReference type="InterPro" id="IPR003593">
    <property type="entry name" value="AAA+_ATPase"/>
</dbReference>
<dbReference type="Gene3D" id="1.20.1560.10">
    <property type="entry name" value="ABC transporter type 1, transmembrane domain"/>
    <property type="match status" value="2"/>
</dbReference>
<dbReference type="Proteomes" id="UP001217089">
    <property type="component" value="Unassembled WGS sequence"/>
</dbReference>
<feature type="transmembrane region" description="Helical" evidence="9">
    <location>
        <begin position="126"/>
        <end position="143"/>
    </location>
</feature>
<dbReference type="PANTHER" id="PTHR24223">
    <property type="entry name" value="ATP-BINDING CASSETTE SUB-FAMILY C"/>
    <property type="match status" value="1"/>
</dbReference>